<name>A0A8J4PYC5_9MYCE</name>
<sequence>MNYQYKKFFLLNTCIFATLLLFFILSPAVFTHEFEGHTNQNIEDYPDIDHEKNIFHPKNKKLLEDGSPLKLWIESENIGKLLDLHFTKTLHLTIPVNIIFVGFGGEGNRAVNLTQEELLEWFSHIEHSIKNVIVPIGEDYVTTDKSSTPSTHIEYSFDLQVSKLDPMVNTLVEDAIFWHLRSETDDDYNQNGVNTYDDQKEEIEKKFYTNPYLVSSLLSSLCDSLNLNDNSYTVFILNPNHPSTADSGHIYGYRTGFSNSELKKLYRNPDIKIPQEISVSTDYEFSQLLKDKNTNNNNKREDEDNTSIKHSNNNKNIKYKDLVNKSSEWANAMIKEFNQFRTKTTQTNPNCKYESPDGDEDRWYCMSMNMIKNESSSTIVERAQDIFESGTLFEQLYVYTAHQFQITENPIVDTWISHKRFSFIDLTAGPFEWGPSIKGNGLKTFSTLPVPPFPLMHEEKIESLRTELKKMLLTQDKMDQESLMLTTVFTNNCPAHLEITDIDTITKELHTPDLDPQSVNTYQLCLTLAEKYKKVSEKNLEDIDLLLGNLEEDFGDNTNQDVFISKLGAVVSSSLRHLVAPPLPLFRIRFAQRVNFQVYVISDHQVYNPRDYFYFNYEHFKNEVEKLKLPNQEFTFTIKSINMGQDKSLALAYQTSLKTNLSPIITENGEFTTRLNYYLDSKDIKNHLVRLLHLNNDQQATDDNEENIYQYVNPTEAKYIPIFLFSLSSSQPVFIDKNQQAKSLSNMVIAVQTNVLSYPSSFSANGQQTSLYLLNPTSSILAATALNLGGLVGTHFTYSEAHQAATSNWHFSVGDSPLSKTFSFPFSYFNDFQKDIIFRNYVVSSLERSLYWINKATSMLIKQKTTVNNFPTLMTYPLEDITLNFVGIRDLWSQSSNYLSQLNFQKAIQTAQESEQNAYKFYKESVALVQFATLSSCNQINTSTFSIPKRTVAIVIITFGINFIIIVLLSIFYKKKTKLKIN</sequence>
<feature type="domain" description="DUF7906" evidence="3">
    <location>
        <begin position="397"/>
        <end position="457"/>
    </location>
</feature>
<keyword evidence="2" id="KW-1133">Transmembrane helix</keyword>
<evidence type="ECO:0000259" key="3">
    <source>
        <dbReference type="Pfam" id="PF25483"/>
    </source>
</evidence>
<dbReference type="InterPro" id="IPR057228">
    <property type="entry name" value="DUF7906"/>
</dbReference>
<evidence type="ECO:0000313" key="4">
    <source>
        <dbReference type="EMBL" id="KAF2074787.1"/>
    </source>
</evidence>
<evidence type="ECO:0000256" key="1">
    <source>
        <dbReference type="SAM" id="MobiDB-lite"/>
    </source>
</evidence>
<evidence type="ECO:0000313" key="5">
    <source>
        <dbReference type="Proteomes" id="UP000695562"/>
    </source>
</evidence>
<feature type="region of interest" description="Disordered" evidence="1">
    <location>
        <begin position="291"/>
        <end position="313"/>
    </location>
</feature>
<gene>
    <name evidence="4" type="ORF">CYY_003890</name>
</gene>
<organism evidence="4 5">
    <name type="scientific">Polysphondylium violaceum</name>
    <dbReference type="NCBI Taxonomy" id="133409"/>
    <lineage>
        <taxon>Eukaryota</taxon>
        <taxon>Amoebozoa</taxon>
        <taxon>Evosea</taxon>
        <taxon>Eumycetozoa</taxon>
        <taxon>Dictyostelia</taxon>
        <taxon>Dictyosteliales</taxon>
        <taxon>Dictyosteliaceae</taxon>
        <taxon>Polysphondylium</taxon>
    </lineage>
</organism>
<comment type="caution">
    <text evidence="4">The sequence shown here is derived from an EMBL/GenBank/DDBJ whole genome shotgun (WGS) entry which is preliminary data.</text>
</comment>
<keyword evidence="2" id="KW-0472">Membrane</keyword>
<evidence type="ECO:0000256" key="2">
    <source>
        <dbReference type="SAM" id="Phobius"/>
    </source>
</evidence>
<feature type="transmembrane region" description="Helical" evidence="2">
    <location>
        <begin position="952"/>
        <end position="973"/>
    </location>
</feature>
<dbReference type="EMBL" id="AJWJ01000129">
    <property type="protein sequence ID" value="KAF2074787.1"/>
    <property type="molecule type" value="Genomic_DNA"/>
</dbReference>
<dbReference type="PANTHER" id="PTHR31515">
    <property type="entry name" value="TRANSMEMBRANE PROTEIN-RELATED"/>
    <property type="match status" value="1"/>
</dbReference>
<keyword evidence="5" id="KW-1185">Reference proteome</keyword>
<accession>A0A8J4PYC5</accession>
<dbReference type="AlphaFoldDB" id="A0A8J4PYC5"/>
<reference evidence="4" key="1">
    <citation type="submission" date="2020-01" db="EMBL/GenBank/DDBJ databases">
        <title>Development of genomics and gene disruption for Polysphondylium violaceum indicates a role for the polyketide synthase stlB in stalk morphogenesis.</title>
        <authorList>
            <person name="Narita B."/>
            <person name="Kawabe Y."/>
            <person name="Kin K."/>
            <person name="Saito T."/>
            <person name="Gibbs R."/>
            <person name="Kuspa A."/>
            <person name="Muzny D."/>
            <person name="Queller D."/>
            <person name="Richards S."/>
            <person name="Strassman J."/>
            <person name="Sucgang R."/>
            <person name="Worley K."/>
            <person name="Schaap P."/>
        </authorList>
    </citation>
    <scope>NUCLEOTIDE SEQUENCE</scope>
    <source>
        <strain evidence="4">QSvi11</strain>
    </source>
</reference>
<dbReference type="Proteomes" id="UP000695562">
    <property type="component" value="Unassembled WGS sequence"/>
</dbReference>
<dbReference type="Pfam" id="PF25483">
    <property type="entry name" value="DUF7906"/>
    <property type="match status" value="1"/>
</dbReference>
<protein>
    <recommendedName>
        <fullName evidence="3">DUF7906 domain-containing protein</fullName>
    </recommendedName>
</protein>
<dbReference type="OrthoDB" id="16573at2759"/>
<keyword evidence="2" id="KW-0812">Transmembrane</keyword>
<dbReference type="PANTHER" id="PTHR31515:SF2">
    <property type="entry name" value="TRANSMEMBRANE PROTEIN"/>
    <property type="match status" value="1"/>
</dbReference>
<feature type="compositionally biased region" description="Basic and acidic residues" evidence="1">
    <location>
        <begin position="291"/>
        <end position="302"/>
    </location>
</feature>
<proteinExistence type="predicted"/>